<evidence type="ECO:0000313" key="2">
    <source>
        <dbReference type="EMBL" id="BDO00062.1"/>
    </source>
</evidence>
<evidence type="ECO:0000313" key="3">
    <source>
        <dbReference type="Proteomes" id="UP001058317"/>
    </source>
</evidence>
<accession>A0AAD1L6W3</accession>
<sequence length="104" mass="12394">MNLAYFLFLSITVMLTSFIIKSLVVLVKFKLLRDERLEYTSNKNIDEMYDLMNAKEEILIRHHKQMFASFTINIRSIYCLHLLKIILFNISTKGFQWKASKLNK</sequence>
<gene>
    <name evidence="2" type="ORF">KAM621c_51660</name>
</gene>
<evidence type="ECO:0000256" key="1">
    <source>
        <dbReference type="SAM" id="Phobius"/>
    </source>
</evidence>
<organism evidence="2 3">
    <name type="scientific">Citrobacter braakii</name>
    <dbReference type="NCBI Taxonomy" id="57706"/>
    <lineage>
        <taxon>Bacteria</taxon>
        <taxon>Pseudomonadati</taxon>
        <taxon>Pseudomonadota</taxon>
        <taxon>Gammaproteobacteria</taxon>
        <taxon>Enterobacterales</taxon>
        <taxon>Enterobacteriaceae</taxon>
        <taxon>Citrobacter</taxon>
        <taxon>Citrobacter freundii complex</taxon>
    </lineage>
</organism>
<dbReference type="AlphaFoldDB" id="A0AAD1L6W3"/>
<keyword evidence="1" id="KW-1133">Transmembrane helix</keyword>
<protein>
    <submittedName>
        <fullName evidence="2">Uncharacterized protein</fullName>
    </submittedName>
</protein>
<dbReference type="Proteomes" id="UP001058317">
    <property type="component" value="Plasmid pKAM621_1"/>
</dbReference>
<proteinExistence type="predicted"/>
<name>A0AAD1L6W3_CITBR</name>
<keyword evidence="2" id="KW-0614">Plasmid</keyword>
<dbReference type="EMBL" id="AP026383">
    <property type="protein sequence ID" value="BDO00062.1"/>
    <property type="molecule type" value="Genomic_DNA"/>
</dbReference>
<keyword evidence="1" id="KW-0472">Membrane</keyword>
<reference evidence="2" key="1">
    <citation type="submission" date="2022-07" db="EMBL/GenBank/DDBJ databases">
        <title>Complete genome sequence of carbapenem-resistant Citrobacter spp. in Japan.</title>
        <authorList>
            <person name="Maehana S."/>
            <person name="Suzuki M."/>
            <person name="Kitasato H."/>
        </authorList>
    </citation>
    <scope>NUCLEOTIDE SEQUENCE</scope>
    <source>
        <strain evidence="2">KAM621</strain>
        <plasmid evidence="2">pKAM621_1</plasmid>
    </source>
</reference>
<feature type="transmembrane region" description="Helical" evidence="1">
    <location>
        <begin position="6"/>
        <end position="27"/>
    </location>
</feature>
<geneLocation type="plasmid" evidence="2 3">
    <name>pKAM621_1</name>
</geneLocation>
<keyword evidence="1" id="KW-0812">Transmembrane</keyword>